<gene>
    <name evidence="4" type="ORF">RhiirC2_257934</name>
</gene>
<dbReference type="AlphaFoldDB" id="A0A2N1NMM3"/>
<evidence type="ECO:0000313" key="4">
    <source>
        <dbReference type="EMBL" id="PKK75104.1"/>
    </source>
</evidence>
<dbReference type="InterPro" id="IPR051498">
    <property type="entry name" value="Phosducin-like_chap/apop_reg"/>
</dbReference>
<dbReference type="VEuPathDB" id="FungiDB:FUN_014211"/>
<keyword evidence="2" id="KW-0472">Membrane</keyword>
<dbReference type="PANTHER" id="PTHR45809:SF3">
    <property type="entry name" value="VIRAL IAP-ASSOCIATED FACTOR HOMOLOG"/>
    <property type="match status" value="1"/>
</dbReference>
<evidence type="ECO:0000256" key="1">
    <source>
        <dbReference type="ARBA" id="ARBA00009686"/>
    </source>
</evidence>
<dbReference type="VEuPathDB" id="FungiDB:RhiirA1_457133"/>
<reference evidence="4 5" key="1">
    <citation type="submission" date="2016-04" db="EMBL/GenBank/DDBJ databases">
        <title>Genome analyses suggest a sexual origin of heterokaryosis in a supposedly ancient asexual fungus.</title>
        <authorList>
            <person name="Ropars J."/>
            <person name="Sedzielewska K."/>
            <person name="Noel J."/>
            <person name="Charron P."/>
            <person name="Farinelli L."/>
            <person name="Marton T."/>
            <person name="Kruger M."/>
            <person name="Pelin A."/>
            <person name="Brachmann A."/>
            <person name="Corradi N."/>
        </authorList>
    </citation>
    <scope>NUCLEOTIDE SEQUENCE [LARGE SCALE GENOMIC DNA]</scope>
    <source>
        <strain evidence="4 5">C2</strain>
    </source>
</reference>
<dbReference type="Proteomes" id="UP000233469">
    <property type="component" value="Unassembled WGS sequence"/>
</dbReference>
<comment type="caution">
    <text evidence="4">The sequence shown here is derived from an EMBL/GenBank/DDBJ whole genome shotgun (WGS) entry which is preliminary data.</text>
</comment>
<dbReference type="Gene3D" id="3.40.30.10">
    <property type="entry name" value="Glutaredoxin"/>
    <property type="match status" value="1"/>
</dbReference>
<dbReference type="PANTHER" id="PTHR45809">
    <property type="entry name" value="VIRAL IAP-ASSOCIATED FACTOR HOMOLOG"/>
    <property type="match status" value="1"/>
</dbReference>
<comment type="similarity">
    <text evidence="1">Belongs to the phosducin family.</text>
</comment>
<feature type="transmembrane region" description="Helical" evidence="2">
    <location>
        <begin position="222"/>
        <end position="244"/>
    </location>
</feature>
<keyword evidence="2" id="KW-1133">Transmembrane helix</keyword>
<feature type="domain" description="Phosducin" evidence="3">
    <location>
        <begin position="33"/>
        <end position="198"/>
    </location>
</feature>
<proteinExistence type="inferred from homology"/>
<sequence>MEDPNADTEWNDILRARGILPPKEGPTEEEIFEEMDKNIREKQEKHLEDKTLDELDELEDEEDDRILEEYRQKRMAEIKAEASREKYGQLIQISKPDFIKEVTEASQEVWVIVHLFKDPIPECKLMNAHLSTLAEKYKATKFVKIVGDHCIPNYPDKNLPTLLIYGNSDLQQQLVGLSQLGGMNMTLQVLENYLISVGAIEGSNKKTVDKDSSTQKIIKNPAIAALSALIGSFLSQMIIIYITLLRV</sequence>
<dbReference type="GO" id="GO:0006457">
    <property type="term" value="P:protein folding"/>
    <property type="evidence" value="ECO:0007669"/>
    <property type="project" value="TreeGrafter"/>
</dbReference>
<accession>A0A2N1NMM3</accession>
<reference evidence="4 5" key="2">
    <citation type="submission" date="2017-10" db="EMBL/GenBank/DDBJ databases">
        <title>Extensive intraspecific genome diversity in a model arbuscular mycorrhizal fungus.</title>
        <authorList>
            <person name="Chen E.C.H."/>
            <person name="Morin E."/>
            <person name="Baudet D."/>
            <person name="Noel J."/>
            <person name="Ndikumana S."/>
            <person name="Charron P."/>
            <person name="St-Onge C."/>
            <person name="Giorgi J."/>
            <person name="Grigoriev I.V."/>
            <person name="Roux C."/>
            <person name="Martin F.M."/>
            <person name="Corradi N."/>
        </authorList>
    </citation>
    <scope>NUCLEOTIDE SEQUENCE [LARGE SCALE GENOMIC DNA]</scope>
    <source>
        <strain evidence="4 5">C2</strain>
    </source>
</reference>
<dbReference type="Pfam" id="PF02114">
    <property type="entry name" value="Phosducin"/>
    <property type="match status" value="1"/>
</dbReference>
<protein>
    <submittedName>
        <fullName evidence="4">Thioredoxin-like protein</fullName>
    </submittedName>
</protein>
<dbReference type="GO" id="GO:0005737">
    <property type="term" value="C:cytoplasm"/>
    <property type="evidence" value="ECO:0007669"/>
    <property type="project" value="TreeGrafter"/>
</dbReference>
<evidence type="ECO:0000259" key="3">
    <source>
        <dbReference type="Pfam" id="PF02114"/>
    </source>
</evidence>
<dbReference type="EMBL" id="LLXL01000266">
    <property type="protein sequence ID" value="PKK75104.1"/>
    <property type="molecule type" value="Genomic_DNA"/>
</dbReference>
<dbReference type="InterPro" id="IPR024253">
    <property type="entry name" value="Phosducin_thioredoxin-like_dom"/>
</dbReference>
<dbReference type="InterPro" id="IPR036249">
    <property type="entry name" value="Thioredoxin-like_sf"/>
</dbReference>
<evidence type="ECO:0000256" key="2">
    <source>
        <dbReference type="SAM" id="Phobius"/>
    </source>
</evidence>
<dbReference type="CDD" id="cd02988">
    <property type="entry name" value="Phd_like_VIAF"/>
    <property type="match status" value="1"/>
</dbReference>
<evidence type="ECO:0000313" key="5">
    <source>
        <dbReference type="Proteomes" id="UP000233469"/>
    </source>
</evidence>
<dbReference type="SUPFAM" id="SSF52833">
    <property type="entry name" value="Thioredoxin-like"/>
    <property type="match status" value="1"/>
</dbReference>
<organism evidence="4 5">
    <name type="scientific">Rhizophagus irregularis</name>
    <dbReference type="NCBI Taxonomy" id="588596"/>
    <lineage>
        <taxon>Eukaryota</taxon>
        <taxon>Fungi</taxon>
        <taxon>Fungi incertae sedis</taxon>
        <taxon>Mucoromycota</taxon>
        <taxon>Glomeromycotina</taxon>
        <taxon>Glomeromycetes</taxon>
        <taxon>Glomerales</taxon>
        <taxon>Glomeraceae</taxon>
        <taxon>Rhizophagus</taxon>
    </lineage>
</organism>
<keyword evidence="2" id="KW-0812">Transmembrane</keyword>
<name>A0A2N1NMM3_9GLOM</name>
<dbReference type="VEuPathDB" id="FungiDB:RhiirFUN_016883"/>